<gene>
    <name evidence="1" type="ORF">SMN809_LOCUS54336</name>
</gene>
<sequence>MRSATEGNHWDTKIHRLHEHSYLVSLDTLKQETQFQSKTLTLTEIHKEFIHSKENI</sequence>
<evidence type="ECO:0000313" key="1">
    <source>
        <dbReference type="EMBL" id="CAF4955470.1"/>
    </source>
</evidence>
<reference evidence="1" key="1">
    <citation type="submission" date="2021-02" db="EMBL/GenBank/DDBJ databases">
        <authorList>
            <person name="Nowell W R."/>
        </authorList>
    </citation>
    <scope>NUCLEOTIDE SEQUENCE</scope>
</reference>
<dbReference type="Proteomes" id="UP000676336">
    <property type="component" value="Unassembled WGS sequence"/>
</dbReference>
<proteinExistence type="predicted"/>
<protein>
    <submittedName>
        <fullName evidence="1">Uncharacterized protein</fullName>
    </submittedName>
</protein>
<accession>A0A8S3D833</accession>
<feature type="non-terminal residue" evidence="1">
    <location>
        <position position="56"/>
    </location>
</feature>
<organism evidence="1 2">
    <name type="scientific">Rotaria magnacalcarata</name>
    <dbReference type="NCBI Taxonomy" id="392030"/>
    <lineage>
        <taxon>Eukaryota</taxon>
        <taxon>Metazoa</taxon>
        <taxon>Spiralia</taxon>
        <taxon>Gnathifera</taxon>
        <taxon>Rotifera</taxon>
        <taxon>Eurotatoria</taxon>
        <taxon>Bdelloidea</taxon>
        <taxon>Philodinida</taxon>
        <taxon>Philodinidae</taxon>
        <taxon>Rotaria</taxon>
    </lineage>
</organism>
<comment type="caution">
    <text evidence="1">The sequence shown here is derived from an EMBL/GenBank/DDBJ whole genome shotgun (WGS) entry which is preliminary data.</text>
</comment>
<name>A0A8S3D833_9BILA</name>
<dbReference type="EMBL" id="CAJOBI010189210">
    <property type="protein sequence ID" value="CAF4955470.1"/>
    <property type="molecule type" value="Genomic_DNA"/>
</dbReference>
<dbReference type="AlphaFoldDB" id="A0A8S3D833"/>
<evidence type="ECO:0000313" key="2">
    <source>
        <dbReference type="Proteomes" id="UP000676336"/>
    </source>
</evidence>